<evidence type="ECO:0000259" key="1">
    <source>
        <dbReference type="Pfam" id="PF25418"/>
    </source>
</evidence>
<reference evidence="2" key="1">
    <citation type="journal article" date="2019" name="Database">
        <title>The radish genome database (RadishGD): an integrated information resource for radish genomics.</title>
        <authorList>
            <person name="Yu H.J."/>
            <person name="Baek S."/>
            <person name="Lee Y.J."/>
            <person name="Cho A."/>
            <person name="Mun J.H."/>
        </authorList>
    </citation>
    <scope>NUCLEOTIDE SEQUENCE [LARGE SCALE GENOMIC DNA]</scope>
    <source>
        <strain evidence="2">cv. WK10039</strain>
    </source>
</reference>
<gene>
    <name evidence="3" type="primary">LOC108834568</name>
</gene>
<organism evidence="2 3">
    <name type="scientific">Raphanus sativus</name>
    <name type="common">Radish</name>
    <name type="synonym">Raphanus raphanistrum var. sativus</name>
    <dbReference type="NCBI Taxonomy" id="3726"/>
    <lineage>
        <taxon>Eukaryota</taxon>
        <taxon>Viridiplantae</taxon>
        <taxon>Streptophyta</taxon>
        <taxon>Embryophyta</taxon>
        <taxon>Tracheophyta</taxon>
        <taxon>Spermatophyta</taxon>
        <taxon>Magnoliopsida</taxon>
        <taxon>eudicotyledons</taxon>
        <taxon>Gunneridae</taxon>
        <taxon>Pentapetalae</taxon>
        <taxon>rosids</taxon>
        <taxon>malvids</taxon>
        <taxon>Brassicales</taxon>
        <taxon>Brassicaceae</taxon>
        <taxon>Brassiceae</taxon>
        <taxon>Raphanus</taxon>
    </lineage>
</organism>
<dbReference type="Proteomes" id="UP000504610">
    <property type="component" value="Chromosome 4"/>
</dbReference>
<dbReference type="PANTHER" id="PTHR36782">
    <property type="entry name" value="BNAC03G62080D PROTEIN"/>
    <property type="match status" value="1"/>
</dbReference>
<evidence type="ECO:0000313" key="3">
    <source>
        <dbReference type="RefSeq" id="XP_018463405.1"/>
    </source>
</evidence>
<dbReference type="PANTHER" id="PTHR36782:SF3">
    <property type="entry name" value="(RAPE) HYPOTHETICAL PROTEIN"/>
    <property type="match status" value="1"/>
</dbReference>
<accession>A0A6J0LT30</accession>
<sequence>MMDTLSRCFNGLQERYESVLEAKSIYRDDLDITLPLNASEVSVEPTKKTRCLQRAKRIDKSLRFEEEEEEMAKPLAKKEGQKPRKVVRFQLENNIIIEPKKPVRFDLDQELVPEEKPLEEKESLNKVKGKEEVVRIKIKMTKQEAQRLLGKCKNDSVLDFEHVVDQIAHVPVHQLQVSMVVVACNKERQENDSWLSKME</sequence>
<keyword evidence="2" id="KW-1185">Reference proteome</keyword>
<dbReference type="AlphaFoldDB" id="A0A6J0LT30"/>
<dbReference type="KEGG" id="rsz:108834568"/>
<dbReference type="InterPro" id="IPR057212">
    <property type="entry name" value="DUF7890"/>
</dbReference>
<dbReference type="GeneID" id="108834568"/>
<reference evidence="3" key="2">
    <citation type="submission" date="2025-08" db="UniProtKB">
        <authorList>
            <consortium name="RefSeq"/>
        </authorList>
    </citation>
    <scope>IDENTIFICATION</scope>
    <source>
        <tissue evidence="3">Leaf</tissue>
    </source>
</reference>
<dbReference type="RefSeq" id="XP_018463405.1">
    <property type="nucleotide sequence ID" value="XM_018607903.2"/>
</dbReference>
<dbReference type="Pfam" id="PF25418">
    <property type="entry name" value="DUF7890"/>
    <property type="match status" value="1"/>
</dbReference>
<feature type="domain" description="DUF7890" evidence="1">
    <location>
        <begin position="132"/>
        <end position="177"/>
    </location>
</feature>
<protein>
    <submittedName>
        <fullName evidence="3">Uncharacterized protein LOC108834568</fullName>
    </submittedName>
</protein>
<proteinExistence type="predicted"/>
<evidence type="ECO:0000313" key="2">
    <source>
        <dbReference type="Proteomes" id="UP000504610"/>
    </source>
</evidence>
<dbReference type="OrthoDB" id="1077969at2759"/>
<name>A0A6J0LT30_RAPSA</name>